<organism evidence="1 2">
    <name type="scientific">Entomophthora muscae</name>
    <dbReference type="NCBI Taxonomy" id="34485"/>
    <lineage>
        <taxon>Eukaryota</taxon>
        <taxon>Fungi</taxon>
        <taxon>Fungi incertae sedis</taxon>
        <taxon>Zoopagomycota</taxon>
        <taxon>Entomophthoromycotina</taxon>
        <taxon>Entomophthoromycetes</taxon>
        <taxon>Entomophthorales</taxon>
        <taxon>Entomophthoraceae</taxon>
        <taxon>Entomophthora</taxon>
    </lineage>
</organism>
<name>A0ACC2THA9_9FUNG</name>
<protein>
    <submittedName>
        <fullName evidence="1">Uncharacterized protein</fullName>
    </submittedName>
</protein>
<dbReference type="Proteomes" id="UP001165960">
    <property type="component" value="Unassembled WGS sequence"/>
</dbReference>
<evidence type="ECO:0000313" key="1">
    <source>
        <dbReference type="EMBL" id="KAJ9073781.1"/>
    </source>
</evidence>
<reference evidence="1" key="1">
    <citation type="submission" date="2022-04" db="EMBL/GenBank/DDBJ databases">
        <title>Genome of the entomopathogenic fungus Entomophthora muscae.</title>
        <authorList>
            <person name="Elya C."/>
            <person name="Lovett B.R."/>
            <person name="Lee E."/>
            <person name="Macias A.M."/>
            <person name="Hajek A.E."/>
            <person name="De Bivort B.L."/>
            <person name="Kasson M.T."/>
            <person name="De Fine Licht H.H."/>
            <person name="Stajich J.E."/>
        </authorList>
    </citation>
    <scope>NUCLEOTIDE SEQUENCE</scope>
    <source>
        <strain evidence="1">Berkeley</strain>
    </source>
</reference>
<keyword evidence="2" id="KW-1185">Reference proteome</keyword>
<evidence type="ECO:0000313" key="2">
    <source>
        <dbReference type="Proteomes" id="UP001165960"/>
    </source>
</evidence>
<accession>A0ACC2THA9</accession>
<gene>
    <name evidence="1" type="ORF">DSO57_1012772</name>
</gene>
<comment type="caution">
    <text evidence="1">The sequence shown here is derived from an EMBL/GenBank/DDBJ whole genome shotgun (WGS) entry which is preliminary data.</text>
</comment>
<proteinExistence type="predicted"/>
<sequence>MQHSLRLFDSEKSKKSVPSRKPAQKNNKPYSSTKAKKVKISDRDLTELIDSQQVQLLNLSAEEALPKPRNQGKSREQKIQERKELAYRKAQEYAIVQKKVQETFELFENVLDLN</sequence>
<dbReference type="EMBL" id="QTSX02002886">
    <property type="protein sequence ID" value="KAJ9073781.1"/>
    <property type="molecule type" value="Genomic_DNA"/>
</dbReference>